<name>A0A3L7DSR8_9GAMM</name>
<dbReference type="PIRSF" id="PIRSF003073">
    <property type="entry name" value="DNAC_TnpB_IstB"/>
    <property type="match status" value="1"/>
</dbReference>
<dbReference type="OrthoDB" id="9773429at2"/>
<keyword evidence="7" id="KW-1185">Reference proteome</keyword>
<comment type="caution">
    <text evidence="6">The sequence shown here is derived from an EMBL/GenBank/DDBJ whole genome shotgun (WGS) entry which is preliminary data.</text>
</comment>
<dbReference type="Proteomes" id="UP000265509">
    <property type="component" value="Unassembled WGS sequence"/>
</dbReference>
<organism evidence="6 7">
    <name type="scientific">Seongchinamella sediminis</name>
    <dbReference type="NCBI Taxonomy" id="2283635"/>
    <lineage>
        <taxon>Bacteria</taxon>
        <taxon>Pseudomonadati</taxon>
        <taxon>Pseudomonadota</taxon>
        <taxon>Gammaproteobacteria</taxon>
        <taxon>Cellvibrionales</taxon>
        <taxon>Halieaceae</taxon>
        <taxon>Seongchinamella</taxon>
    </lineage>
</organism>
<dbReference type="NCBIfam" id="NF038214">
    <property type="entry name" value="IS21_help_AAA"/>
    <property type="match status" value="1"/>
</dbReference>
<dbReference type="GO" id="GO:0006260">
    <property type="term" value="P:DNA replication"/>
    <property type="evidence" value="ECO:0007669"/>
    <property type="project" value="TreeGrafter"/>
</dbReference>
<comment type="similarity">
    <text evidence="1">Belongs to the IS21/IS1162 putative ATP-binding protein family.</text>
</comment>
<evidence type="ECO:0000259" key="5">
    <source>
        <dbReference type="SMART" id="SM00382"/>
    </source>
</evidence>
<dbReference type="PANTHER" id="PTHR30050:SF4">
    <property type="entry name" value="ATP-BINDING PROTEIN RV3427C IN INSERTION SEQUENCE-RELATED"/>
    <property type="match status" value="1"/>
</dbReference>
<keyword evidence="2" id="KW-0547">Nucleotide-binding</keyword>
<protein>
    <submittedName>
        <fullName evidence="6">AAA family ATPase</fullName>
    </submittedName>
</protein>
<evidence type="ECO:0000256" key="4">
    <source>
        <dbReference type="SAM" id="MobiDB-lite"/>
    </source>
</evidence>
<evidence type="ECO:0000256" key="1">
    <source>
        <dbReference type="ARBA" id="ARBA00008059"/>
    </source>
</evidence>
<dbReference type="InterPro" id="IPR003593">
    <property type="entry name" value="AAA+_ATPase"/>
</dbReference>
<dbReference type="CDD" id="cd00009">
    <property type="entry name" value="AAA"/>
    <property type="match status" value="1"/>
</dbReference>
<reference evidence="6 7" key="1">
    <citation type="submission" date="2018-07" db="EMBL/GenBank/DDBJ databases">
        <title>Halioglobus sp. genome submission.</title>
        <authorList>
            <person name="Ye M.-Q."/>
            <person name="Du Z.-J."/>
        </authorList>
    </citation>
    <scope>NUCLEOTIDE SEQUENCE [LARGE SCALE GENOMIC DNA]</scope>
    <source>
        <strain evidence="6 7">U0301</strain>
    </source>
</reference>
<dbReference type="InterPro" id="IPR028350">
    <property type="entry name" value="DNAC/IstB-like"/>
</dbReference>
<dbReference type="InterPro" id="IPR002611">
    <property type="entry name" value="IstB_ATP-bd"/>
</dbReference>
<feature type="region of interest" description="Disordered" evidence="4">
    <location>
        <begin position="240"/>
        <end position="259"/>
    </location>
</feature>
<dbReference type="SUPFAM" id="SSF52540">
    <property type="entry name" value="P-loop containing nucleoside triphosphate hydrolases"/>
    <property type="match status" value="1"/>
</dbReference>
<feature type="domain" description="AAA+ ATPase" evidence="5">
    <location>
        <begin position="97"/>
        <end position="230"/>
    </location>
</feature>
<dbReference type="AlphaFoldDB" id="A0A3L7DSR8"/>
<dbReference type="RefSeq" id="WP_117956718.1">
    <property type="nucleotide sequence ID" value="NZ_QRAN01000021.1"/>
</dbReference>
<accession>A0A3L7DSR8</accession>
<evidence type="ECO:0000256" key="2">
    <source>
        <dbReference type="ARBA" id="ARBA00022741"/>
    </source>
</evidence>
<gene>
    <name evidence="6" type="ORF">DWB85_16385</name>
</gene>
<dbReference type="EMBL" id="QRAN01000021">
    <property type="protein sequence ID" value="RLQ20707.1"/>
    <property type="molecule type" value="Genomic_DNA"/>
</dbReference>
<dbReference type="GO" id="GO:0005524">
    <property type="term" value="F:ATP binding"/>
    <property type="evidence" value="ECO:0007669"/>
    <property type="project" value="UniProtKB-KW"/>
</dbReference>
<dbReference type="PANTHER" id="PTHR30050">
    <property type="entry name" value="CHROMOSOMAL REPLICATION INITIATOR PROTEIN DNAA"/>
    <property type="match status" value="1"/>
</dbReference>
<dbReference type="Gene3D" id="3.40.50.300">
    <property type="entry name" value="P-loop containing nucleotide triphosphate hydrolases"/>
    <property type="match status" value="1"/>
</dbReference>
<proteinExistence type="inferred from homology"/>
<evidence type="ECO:0000313" key="6">
    <source>
        <dbReference type="EMBL" id="RLQ20707.1"/>
    </source>
</evidence>
<dbReference type="Pfam" id="PF01695">
    <property type="entry name" value="IstB_IS21"/>
    <property type="match status" value="1"/>
</dbReference>
<dbReference type="InterPro" id="IPR027417">
    <property type="entry name" value="P-loop_NTPase"/>
</dbReference>
<dbReference type="InterPro" id="IPR047661">
    <property type="entry name" value="IstB"/>
</dbReference>
<evidence type="ECO:0000256" key="3">
    <source>
        <dbReference type="ARBA" id="ARBA00022840"/>
    </source>
</evidence>
<evidence type="ECO:0000313" key="7">
    <source>
        <dbReference type="Proteomes" id="UP000265509"/>
    </source>
</evidence>
<dbReference type="SMART" id="SM00382">
    <property type="entry name" value="AAA"/>
    <property type="match status" value="1"/>
</dbReference>
<keyword evidence="3" id="KW-0067">ATP-binding</keyword>
<sequence>MNPDAMITTLKTLKLHGMADAIGTLSDQSSPAYQQAVPILEMLLKAESSEREVRSINYQMKAAKFPAYRDLTGFDFSQSMVDEALVRSLHRCQFLEDSQNVVLVGGPGTGKTHLATAIGVQAIQHHRQRVRFLSTIELVNLLEQEKQAGQQGRIANRLIHTDLVILDELGYLPISQVGGALLFHLISKLYERTSIVITTNLSFAEWSSVFVDEKMTTALLDRLTHHCHILETGNDSYRLKHSTINQEEGKGSKKRKTTP</sequence>